<accession>A0AAW1VCS0</accession>
<evidence type="ECO:0000256" key="1">
    <source>
        <dbReference type="SAM" id="Phobius"/>
    </source>
</evidence>
<dbReference type="PANTHER" id="PTHR21879">
    <property type="entry name" value="FI03362P-RELATED-RELATED"/>
    <property type="match status" value="1"/>
</dbReference>
<dbReference type="Pfam" id="PF07898">
    <property type="entry name" value="DUF1676"/>
    <property type="match status" value="1"/>
</dbReference>
<keyword evidence="1" id="KW-1133">Transmembrane helix</keyword>
<gene>
    <name evidence="2" type="ORF">WA026_012172</name>
</gene>
<dbReference type="InterPro" id="IPR012464">
    <property type="entry name" value="DUF1676"/>
</dbReference>
<evidence type="ECO:0000313" key="2">
    <source>
        <dbReference type="EMBL" id="KAK9890826.1"/>
    </source>
</evidence>
<name>A0AAW1VCS0_9CUCU</name>
<keyword evidence="3" id="KW-1185">Reference proteome</keyword>
<reference evidence="2 3" key="1">
    <citation type="submission" date="2023-03" db="EMBL/GenBank/DDBJ databases">
        <title>Genome insight into feeding habits of ladybird beetles.</title>
        <authorList>
            <person name="Li H.-S."/>
            <person name="Huang Y.-H."/>
            <person name="Pang H."/>
        </authorList>
    </citation>
    <scope>NUCLEOTIDE SEQUENCE [LARGE SCALE GENOMIC DNA]</scope>
    <source>
        <strain evidence="2">SYSU_2023b</strain>
        <tissue evidence="2">Whole body</tissue>
    </source>
</reference>
<sequence length="256" mass="28346">MDLPLSVLVGRNNISLLSSFFDTAPPRQNEARYKKQTVKILITIINDPSYVQSKFTMLRKIEVVVILVIFSYCSASEPTLDNFQLGDFLEISENGFKSSHSARSNSVEDNVENYFKSHDVKIKFPGVGADVTVEGRKLDEDEVNLKLNLNAGSVEARKSKLKKIIGPILIVVLLKAMTLIPLALGILGFKTWNALQLSFVSFVIAIGMAVYNLCRKVVGDHVPPQIVAHNPWDSGHYAARSLDNSEAQKLAYSGHL</sequence>
<dbReference type="GO" id="GO:0016020">
    <property type="term" value="C:membrane"/>
    <property type="evidence" value="ECO:0007669"/>
    <property type="project" value="TreeGrafter"/>
</dbReference>
<proteinExistence type="predicted"/>
<keyword evidence="1" id="KW-0472">Membrane</keyword>
<dbReference type="AlphaFoldDB" id="A0AAW1VCS0"/>
<evidence type="ECO:0000313" key="3">
    <source>
        <dbReference type="Proteomes" id="UP001431783"/>
    </source>
</evidence>
<comment type="caution">
    <text evidence="2">The sequence shown here is derived from an EMBL/GenBank/DDBJ whole genome shotgun (WGS) entry which is preliminary data.</text>
</comment>
<feature type="transmembrane region" description="Helical" evidence="1">
    <location>
        <begin position="195"/>
        <end position="214"/>
    </location>
</feature>
<organism evidence="2 3">
    <name type="scientific">Henosepilachna vigintioctopunctata</name>
    <dbReference type="NCBI Taxonomy" id="420089"/>
    <lineage>
        <taxon>Eukaryota</taxon>
        <taxon>Metazoa</taxon>
        <taxon>Ecdysozoa</taxon>
        <taxon>Arthropoda</taxon>
        <taxon>Hexapoda</taxon>
        <taxon>Insecta</taxon>
        <taxon>Pterygota</taxon>
        <taxon>Neoptera</taxon>
        <taxon>Endopterygota</taxon>
        <taxon>Coleoptera</taxon>
        <taxon>Polyphaga</taxon>
        <taxon>Cucujiformia</taxon>
        <taxon>Coccinelloidea</taxon>
        <taxon>Coccinellidae</taxon>
        <taxon>Epilachninae</taxon>
        <taxon>Epilachnini</taxon>
        <taxon>Henosepilachna</taxon>
    </lineage>
</organism>
<keyword evidence="1" id="KW-0812">Transmembrane</keyword>
<dbReference type="PANTHER" id="PTHR21879:SF6">
    <property type="entry name" value="OSIRIS 19, ISOFORM A"/>
    <property type="match status" value="1"/>
</dbReference>
<dbReference type="Proteomes" id="UP001431783">
    <property type="component" value="Unassembled WGS sequence"/>
</dbReference>
<protein>
    <submittedName>
        <fullName evidence="2">Uncharacterized protein</fullName>
    </submittedName>
</protein>
<feature type="transmembrane region" description="Helical" evidence="1">
    <location>
        <begin position="164"/>
        <end position="189"/>
    </location>
</feature>
<dbReference type="EMBL" id="JARQZJ010000126">
    <property type="protein sequence ID" value="KAK9890826.1"/>
    <property type="molecule type" value="Genomic_DNA"/>
</dbReference>